<dbReference type="SUPFAM" id="SSF53335">
    <property type="entry name" value="S-adenosyl-L-methionine-dependent methyltransferases"/>
    <property type="match status" value="1"/>
</dbReference>
<feature type="region of interest" description="Disordered" evidence="2">
    <location>
        <begin position="294"/>
        <end position="315"/>
    </location>
</feature>
<protein>
    <recommendedName>
        <fullName evidence="5">Spermidine synthase</fullName>
    </recommendedName>
</protein>
<sequence length="816" mass="85268">MPAAARLVAAFCCGKVVGRYPGEVLRWLDAERVPWRPVDLPRASAPIVLLDGAAAPGLALHLLASPRAAEDVAPPWENARLTDACAQLAPHVTLVHLHEDVWRSRGDIARARLLARLGRTRSRLFARKTIARRIDAATCVPFLEANHLWGATRAKYYYGLFDAAGTLVAAASFSHARTVLRDGMPHRSHELLRTCTARDGAVVGAISKLVGAFCRAHGADDIVTVIDRDWGIGVGWRSIGFETVQTMPPLTMLVGSDGLRRHLIGAGLAHTPLEDESPSCGELGDAIDRPATVGSSRARADGCTPGAGAGEHGVGAARVPSSRLLRAALPAELMRALDTHAADEPLALLAAHGYLAVHDAGVERLVFLVDSTRRQQPGDTHRLWTRSIPSYAPTHYSSNQGVHGLLRRVAAAGAHAHAESAHAYDVARALASGASGTSGTLAALASGALPPADPDDVRGALDSWRAAARASAPDATVSPYIFSAPSAVADGGDSTVEVHARPDGWRTLRVVTGKRHVLQAVVRLDAHGAPVPGAIASEYVRTMAALALAALEAAAPRARAGARAPDAHGGGAPALRCLHLGLGGGVLARLFATLEPRSAHVAVEIDRTIVAALAELGGLALHAHADNAAGECAADACASDDVASRQIEAHVADAASWVAQLAATPHASRARFDAVFVDCFDNSNDCPPSLLTRAFAEHVRAILTPRGVVVHNLHFGASRHQPTVAAAEAAYAHVFGSAVRVDSLDSKPWAGNTLILGTRHGHVAASAGALEASAALAQGRLEAARASDAQCIYDLRARVRGARLLRPQARQGVHLL</sequence>
<comment type="caution">
    <text evidence="3">The sequence shown here is derived from an EMBL/GenBank/DDBJ whole genome shotgun (WGS) entry which is preliminary data.</text>
</comment>
<dbReference type="AlphaFoldDB" id="A0A8J5XE05"/>
<dbReference type="OMA" id="HEDIWHK"/>
<accession>A0A8J5XE05</accession>
<evidence type="ECO:0000256" key="1">
    <source>
        <dbReference type="ARBA" id="ARBA00023115"/>
    </source>
</evidence>
<dbReference type="GO" id="GO:0006596">
    <property type="term" value="P:polyamine biosynthetic process"/>
    <property type="evidence" value="ECO:0007669"/>
    <property type="project" value="UniProtKB-KW"/>
</dbReference>
<dbReference type="OrthoDB" id="45724at2759"/>
<keyword evidence="1" id="KW-0620">Polyamine biosynthesis</keyword>
<dbReference type="PANTHER" id="PTHR43317:SF1">
    <property type="entry name" value="THERMOSPERMINE SYNTHASE ACAULIS5"/>
    <property type="match status" value="1"/>
</dbReference>
<reference evidence="3" key="1">
    <citation type="submission" date="2021-05" db="EMBL/GenBank/DDBJ databases">
        <title>The genome of the haptophyte Pavlova lutheri (Diacronema luteri, Pavlovales) - a model for lipid biosynthesis in eukaryotic algae.</title>
        <authorList>
            <person name="Hulatt C.J."/>
            <person name="Posewitz M.C."/>
        </authorList>
    </citation>
    <scope>NUCLEOTIDE SEQUENCE</scope>
    <source>
        <strain evidence="3">NIVA-4/92</strain>
    </source>
</reference>
<dbReference type="EMBL" id="JAGTXO010000011">
    <property type="protein sequence ID" value="KAG8465123.1"/>
    <property type="molecule type" value="Genomic_DNA"/>
</dbReference>
<gene>
    <name evidence="3" type="ORF">KFE25_012486</name>
</gene>
<dbReference type="Proteomes" id="UP000751190">
    <property type="component" value="Unassembled WGS sequence"/>
</dbReference>
<dbReference type="PANTHER" id="PTHR43317">
    <property type="entry name" value="THERMOSPERMINE SYNTHASE ACAULIS5"/>
    <property type="match status" value="1"/>
</dbReference>
<name>A0A8J5XE05_DIALT</name>
<organism evidence="3 4">
    <name type="scientific">Diacronema lutheri</name>
    <name type="common">Unicellular marine alga</name>
    <name type="synonym">Monochrysis lutheri</name>
    <dbReference type="NCBI Taxonomy" id="2081491"/>
    <lineage>
        <taxon>Eukaryota</taxon>
        <taxon>Haptista</taxon>
        <taxon>Haptophyta</taxon>
        <taxon>Pavlovophyceae</taxon>
        <taxon>Pavlovales</taxon>
        <taxon>Pavlovaceae</taxon>
        <taxon>Diacronema</taxon>
    </lineage>
</organism>
<keyword evidence="4" id="KW-1185">Reference proteome</keyword>
<evidence type="ECO:0008006" key="5">
    <source>
        <dbReference type="Google" id="ProtNLM"/>
    </source>
</evidence>
<proteinExistence type="predicted"/>
<dbReference type="Gene3D" id="3.40.50.150">
    <property type="entry name" value="Vaccinia Virus protein VP39"/>
    <property type="match status" value="1"/>
</dbReference>
<evidence type="ECO:0000313" key="4">
    <source>
        <dbReference type="Proteomes" id="UP000751190"/>
    </source>
</evidence>
<evidence type="ECO:0000256" key="2">
    <source>
        <dbReference type="SAM" id="MobiDB-lite"/>
    </source>
</evidence>
<evidence type="ECO:0000313" key="3">
    <source>
        <dbReference type="EMBL" id="KAG8465123.1"/>
    </source>
</evidence>
<dbReference type="InterPro" id="IPR029063">
    <property type="entry name" value="SAM-dependent_MTases_sf"/>
</dbReference>